<accession>A0A368GQZ6</accession>
<dbReference type="OrthoDB" id="5900954at2759"/>
<organism evidence="2 3">
    <name type="scientific">Ancylostoma caninum</name>
    <name type="common">Dog hookworm</name>
    <dbReference type="NCBI Taxonomy" id="29170"/>
    <lineage>
        <taxon>Eukaryota</taxon>
        <taxon>Metazoa</taxon>
        <taxon>Ecdysozoa</taxon>
        <taxon>Nematoda</taxon>
        <taxon>Chromadorea</taxon>
        <taxon>Rhabditida</taxon>
        <taxon>Rhabditina</taxon>
        <taxon>Rhabditomorpha</taxon>
        <taxon>Strongyloidea</taxon>
        <taxon>Ancylostomatidae</taxon>
        <taxon>Ancylostomatinae</taxon>
        <taxon>Ancylostoma</taxon>
    </lineage>
</organism>
<evidence type="ECO:0000256" key="1">
    <source>
        <dbReference type="SAM" id="SignalP"/>
    </source>
</evidence>
<comment type="caution">
    <text evidence="2">The sequence shown here is derived from an EMBL/GenBank/DDBJ whole genome shotgun (WGS) entry which is preliminary data.</text>
</comment>
<dbReference type="AlphaFoldDB" id="A0A368GQZ6"/>
<reference evidence="2 3" key="1">
    <citation type="submission" date="2014-10" db="EMBL/GenBank/DDBJ databases">
        <title>Draft genome of the hookworm Ancylostoma caninum.</title>
        <authorList>
            <person name="Mitreva M."/>
        </authorList>
    </citation>
    <scope>NUCLEOTIDE SEQUENCE [LARGE SCALE GENOMIC DNA]</scope>
    <source>
        <strain evidence="2 3">Baltimore</strain>
    </source>
</reference>
<name>A0A368GQZ6_ANCCA</name>
<dbReference type="Proteomes" id="UP000252519">
    <property type="component" value="Unassembled WGS sequence"/>
</dbReference>
<dbReference type="EMBL" id="JOJR01000104">
    <property type="protein sequence ID" value="RCN45357.1"/>
    <property type="molecule type" value="Genomic_DNA"/>
</dbReference>
<evidence type="ECO:0000313" key="3">
    <source>
        <dbReference type="Proteomes" id="UP000252519"/>
    </source>
</evidence>
<gene>
    <name evidence="2" type="ORF">ANCCAN_08658</name>
</gene>
<keyword evidence="1" id="KW-0732">Signal</keyword>
<protein>
    <submittedName>
        <fullName evidence="2">Uncharacterized protein</fullName>
    </submittedName>
</protein>
<evidence type="ECO:0000313" key="2">
    <source>
        <dbReference type="EMBL" id="RCN45357.1"/>
    </source>
</evidence>
<feature type="chain" id="PRO_5016777468" evidence="1">
    <location>
        <begin position="25"/>
        <end position="87"/>
    </location>
</feature>
<proteinExistence type="predicted"/>
<sequence length="87" mass="9210">MQVGLRSHFITIAITFSLKCIALCIQPCEIQCRETHPPPVCVPLCQQTCGSTCMQPQQNVIPCQVAIGGGCSCNSGYTLCGGMCCLA</sequence>
<keyword evidence="3" id="KW-1185">Reference proteome</keyword>
<feature type="signal peptide" evidence="1">
    <location>
        <begin position="1"/>
        <end position="24"/>
    </location>
</feature>